<dbReference type="GO" id="GO:0000175">
    <property type="term" value="F:3'-5'-RNA exonuclease activity"/>
    <property type="evidence" value="ECO:0007669"/>
    <property type="project" value="InterPro"/>
</dbReference>
<dbReference type="EMBL" id="CACVKT020009019">
    <property type="protein sequence ID" value="CAC5419300.1"/>
    <property type="molecule type" value="Genomic_DNA"/>
</dbReference>
<dbReference type="Proteomes" id="UP000507470">
    <property type="component" value="Unassembled WGS sequence"/>
</dbReference>
<keyword evidence="1" id="KW-0540">Nuclease</keyword>
<accession>A0A6J8EFQ2</accession>
<dbReference type="AlphaFoldDB" id="A0A6J8EFQ2"/>
<proteinExistence type="predicted"/>
<name>A0A6J8EFQ2_MYTCO</name>
<dbReference type="PANTHER" id="PTHR11046:SF25">
    <property type="match status" value="1"/>
</dbReference>
<keyword evidence="3" id="KW-1185">Reference proteome</keyword>
<gene>
    <name evidence="2" type="ORF">MCOR_51661</name>
</gene>
<evidence type="ECO:0000256" key="1">
    <source>
        <dbReference type="ARBA" id="ARBA00022722"/>
    </source>
</evidence>
<dbReference type="OrthoDB" id="6184965at2759"/>
<keyword evidence="1" id="KW-0378">Hydrolase</keyword>
<evidence type="ECO:0000313" key="2">
    <source>
        <dbReference type="EMBL" id="CAC5419300.1"/>
    </source>
</evidence>
<dbReference type="InterPro" id="IPR022894">
    <property type="entry name" value="Oligoribonuclease"/>
</dbReference>
<dbReference type="PANTHER" id="PTHR11046">
    <property type="entry name" value="OLIGORIBONUCLEASE, MITOCHONDRIAL"/>
    <property type="match status" value="1"/>
</dbReference>
<protein>
    <submittedName>
        <fullName evidence="2">Uncharacterized protein</fullName>
    </submittedName>
</protein>
<evidence type="ECO:0000313" key="3">
    <source>
        <dbReference type="Proteomes" id="UP000507470"/>
    </source>
</evidence>
<organism evidence="2 3">
    <name type="scientific">Mytilus coruscus</name>
    <name type="common">Sea mussel</name>
    <dbReference type="NCBI Taxonomy" id="42192"/>
    <lineage>
        <taxon>Eukaryota</taxon>
        <taxon>Metazoa</taxon>
        <taxon>Spiralia</taxon>
        <taxon>Lophotrochozoa</taxon>
        <taxon>Mollusca</taxon>
        <taxon>Bivalvia</taxon>
        <taxon>Autobranchia</taxon>
        <taxon>Pteriomorphia</taxon>
        <taxon>Mytilida</taxon>
        <taxon>Mytiloidea</taxon>
        <taxon>Mytilidae</taxon>
        <taxon>Mytilinae</taxon>
        <taxon>Mytilus</taxon>
    </lineage>
</organism>
<reference evidence="2 3" key="1">
    <citation type="submission" date="2020-06" db="EMBL/GenBank/DDBJ databases">
        <authorList>
            <person name="Li R."/>
            <person name="Bekaert M."/>
        </authorList>
    </citation>
    <scope>NUCLEOTIDE SEQUENCE [LARGE SCALE GENOMIC DNA]</scope>
    <source>
        <strain evidence="3">wild</strain>
    </source>
</reference>
<sequence>MNYLQQQGVLSFSDTETQLPSVVDGLPSLKLLETSFSDAETQAPAGFVYGLPLASDEPSFSDAETQWPTDFEGGILRFQSLKVKKHFRAGSQRILHRWVCSFLNKNENEIHLSSLFKRIKSVIANLRKLKTTRRYEEADAYEKHLFQIPKRFHIKPTSTNLDTQHKLISLKKKVSVLYLQLANEKKKVKRKNTKITNLKKEIDFVKVLNKRPKSTAKYVQTDAVKTLPKISMGSQCNLTRLDSMELKNEITYWQNEVIKINQMNEPDQPVPSVKEKTRGNPFSHKIREYVIGSICKFFNVEEIDTLPSVASVHNISREAKAICNKQLEEAIKHSDNLTIMKDATTKQGRQFYGAKINCSTGEFTLGLKEISSGTADKYVKATLDMVNEASTTPEFVGKLTNCMTDRSATELKSNKLLSELKTEELPNDSKLNEFQCSVHPLLQFADEVEKVAKEIEKKYDVKFNNLFRNKKANRILII</sequence>